<reference evidence="1" key="1">
    <citation type="submission" date="2014-09" db="EMBL/GenBank/DDBJ databases">
        <authorList>
            <person name="Magalhaes I.L.F."/>
            <person name="Oliveira U."/>
            <person name="Santos F.R."/>
            <person name="Vidigal T.H.D.A."/>
            <person name="Brescovit A.D."/>
            <person name="Santos A.J."/>
        </authorList>
    </citation>
    <scope>NUCLEOTIDE SEQUENCE</scope>
    <source>
        <tissue evidence="1">Shoot tissue taken approximately 20 cm above the soil surface</tissue>
    </source>
</reference>
<accession>A0A0A8ZW06</accession>
<sequence>MMQVHFFRSTYYPTIWK</sequence>
<name>A0A0A8ZW06_ARUDO</name>
<organism evidence="1">
    <name type="scientific">Arundo donax</name>
    <name type="common">Giant reed</name>
    <name type="synonym">Donax arundinaceus</name>
    <dbReference type="NCBI Taxonomy" id="35708"/>
    <lineage>
        <taxon>Eukaryota</taxon>
        <taxon>Viridiplantae</taxon>
        <taxon>Streptophyta</taxon>
        <taxon>Embryophyta</taxon>
        <taxon>Tracheophyta</taxon>
        <taxon>Spermatophyta</taxon>
        <taxon>Magnoliopsida</taxon>
        <taxon>Liliopsida</taxon>
        <taxon>Poales</taxon>
        <taxon>Poaceae</taxon>
        <taxon>PACMAD clade</taxon>
        <taxon>Arundinoideae</taxon>
        <taxon>Arundineae</taxon>
        <taxon>Arundo</taxon>
    </lineage>
</organism>
<proteinExistence type="predicted"/>
<dbReference type="EMBL" id="GBRH01254346">
    <property type="protein sequence ID" value="JAD43549.1"/>
    <property type="molecule type" value="Transcribed_RNA"/>
</dbReference>
<protein>
    <submittedName>
        <fullName evidence="1">Uncharacterized protein</fullName>
    </submittedName>
</protein>
<dbReference type="AlphaFoldDB" id="A0A0A8ZW06"/>
<evidence type="ECO:0000313" key="1">
    <source>
        <dbReference type="EMBL" id="JAD43549.1"/>
    </source>
</evidence>
<reference evidence="1" key="2">
    <citation type="journal article" date="2015" name="Data Brief">
        <title>Shoot transcriptome of the giant reed, Arundo donax.</title>
        <authorList>
            <person name="Barrero R.A."/>
            <person name="Guerrero F.D."/>
            <person name="Moolhuijzen P."/>
            <person name="Goolsby J.A."/>
            <person name="Tidwell J."/>
            <person name="Bellgard S.E."/>
            <person name="Bellgard M.I."/>
        </authorList>
    </citation>
    <scope>NUCLEOTIDE SEQUENCE</scope>
    <source>
        <tissue evidence="1">Shoot tissue taken approximately 20 cm above the soil surface</tissue>
    </source>
</reference>